<name>A0A5H3CX86_9VIRU</name>
<protein>
    <submittedName>
        <fullName evidence="1">LO8</fullName>
    </submittedName>
</protein>
<reference evidence="1" key="1">
    <citation type="journal article" date="2019" name="J. ISSAAS">
        <title>Identification of 'Missing Link' Families of Small DNA Tumor Viruses.</title>
        <authorList>
            <person name="Welch N.L."/>
            <person name="Tisza M.J."/>
            <person name="Belford A."/>
            <person name="Pastrana D.V."/>
            <person name="Pang Y.-Y.S."/>
            <person name="Schiller J.T."/>
            <person name="An P."/>
            <person name="Cantalupo P.G."/>
            <person name="Pipas J.M."/>
            <person name="Koda S."/>
            <person name="Subramaniam K."/>
            <person name="Waltzek T.B."/>
            <person name="Bian C."/>
            <person name="Shi Q."/>
            <person name="Ruan Z."/>
            <person name="Ng T.F.-F."/>
            <person name="Starrett G.J."/>
            <person name="Buck C.B."/>
        </authorList>
    </citation>
    <scope>NUCLEOTIDE SEQUENCE</scope>
    <source>
        <strain evidence="1">4096</strain>
    </source>
</reference>
<dbReference type="EMBL" id="BK010892">
    <property type="protein sequence ID" value="DAC80324.1"/>
    <property type="molecule type" value="Genomic_DNA"/>
</dbReference>
<organism evidence="1 2">
    <name type="scientific">Tilapia adomavirus 2</name>
    <dbReference type="NCBI Taxonomy" id="2597804"/>
    <lineage>
        <taxon>Viruses</taxon>
        <taxon>Adomaviruses</taxon>
    </lineage>
</organism>
<sequence>MYPNWHRRRRGGHPYISARWTASPNNSYRPPDLSHFYTPEGDLTHPGWMSESEVTNAMIKLRLAGEAKHHPVKAKLKHLHNNECMFILYNSHWTVLLCKHQKLMFFDPAGNPARMYLEGPLPHVHDLNLQCQPQDSVLCANYCLFAADCIINKMPTSNKHNVAADARTFLGNFLYFSPARLGPNCMMMTLYTFHNELGEEFDAVRGRYPKFQNYKQWFLR</sequence>
<dbReference type="Proteomes" id="UP001226928">
    <property type="component" value="Segment"/>
</dbReference>
<reference evidence="1" key="2">
    <citation type="submission" date="2019-07" db="EMBL/GenBank/DDBJ databases">
        <authorList>
            <person name="Buck C."/>
            <person name="Tisza M."/>
        </authorList>
    </citation>
    <scope>NUCLEOTIDE SEQUENCE</scope>
    <source>
        <strain evidence="1">4096</strain>
    </source>
</reference>
<proteinExistence type="predicted"/>
<evidence type="ECO:0000313" key="2">
    <source>
        <dbReference type="Proteomes" id="UP001226928"/>
    </source>
</evidence>
<evidence type="ECO:0000313" key="1">
    <source>
        <dbReference type="EMBL" id="DAC80324.1"/>
    </source>
</evidence>
<accession>A0A5H3CX86</accession>